<name>A0A367IUM4_RHIAZ</name>
<feature type="non-terminal residue" evidence="1">
    <location>
        <position position="1"/>
    </location>
</feature>
<dbReference type="EMBL" id="PJQL01003463">
    <property type="protein sequence ID" value="RCH81378.1"/>
    <property type="molecule type" value="Genomic_DNA"/>
</dbReference>
<reference evidence="1 2" key="1">
    <citation type="journal article" date="2018" name="G3 (Bethesda)">
        <title>Phylogenetic and Phylogenomic Definition of Rhizopus Species.</title>
        <authorList>
            <person name="Gryganskyi A.P."/>
            <person name="Golan J."/>
            <person name="Dolatabadi S."/>
            <person name="Mondo S."/>
            <person name="Robb S."/>
            <person name="Idnurm A."/>
            <person name="Muszewska A."/>
            <person name="Steczkiewicz K."/>
            <person name="Masonjones S."/>
            <person name="Liao H.L."/>
            <person name="Gajdeczka M.T."/>
            <person name="Anike F."/>
            <person name="Vuek A."/>
            <person name="Anishchenko I.M."/>
            <person name="Voigt K."/>
            <person name="de Hoog G.S."/>
            <person name="Smith M.E."/>
            <person name="Heitman J."/>
            <person name="Vilgalys R."/>
            <person name="Stajich J.E."/>
        </authorList>
    </citation>
    <scope>NUCLEOTIDE SEQUENCE [LARGE SCALE GENOMIC DNA]</scope>
    <source>
        <strain evidence="1 2">CBS 357.93</strain>
    </source>
</reference>
<keyword evidence="2" id="KW-1185">Reference proteome</keyword>
<protein>
    <submittedName>
        <fullName evidence="1">Uncharacterized protein</fullName>
    </submittedName>
</protein>
<accession>A0A367IUM4</accession>
<evidence type="ECO:0000313" key="1">
    <source>
        <dbReference type="EMBL" id="RCH81378.1"/>
    </source>
</evidence>
<evidence type="ECO:0000313" key="2">
    <source>
        <dbReference type="Proteomes" id="UP000252139"/>
    </source>
</evidence>
<sequence length="127" mass="14678">RLEWERGAVSGRVALLLRSTEAKPLFYRFVSNMLGLGGLPLETWMQEALLFDDELVKVWMTPGERSGWSLVISVRHFSWRHRYFISQTYRFHCVRHLPGYRKLGSTRHTHPIDFMVVGDLATGACVA</sequence>
<dbReference type="AlphaFoldDB" id="A0A367IUM4"/>
<organism evidence="1 2">
    <name type="scientific">Rhizopus azygosporus</name>
    <name type="common">Rhizopus microsporus var. azygosporus</name>
    <dbReference type="NCBI Taxonomy" id="86630"/>
    <lineage>
        <taxon>Eukaryota</taxon>
        <taxon>Fungi</taxon>
        <taxon>Fungi incertae sedis</taxon>
        <taxon>Mucoromycota</taxon>
        <taxon>Mucoromycotina</taxon>
        <taxon>Mucoromycetes</taxon>
        <taxon>Mucorales</taxon>
        <taxon>Mucorineae</taxon>
        <taxon>Rhizopodaceae</taxon>
        <taxon>Rhizopus</taxon>
    </lineage>
</organism>
<gene>
    <name evidence="1" type="ORF">CU097_005428</name>
</gene>
<proteinExistence type="predicted"/>
<dbReference type="Proteomes" id="UP000252139">
    <property type="component" value="Unassembled WGS sequence"/>
</dbReference>
<comment type="caution">
    <text evidence="1">The sequence shown here is derived from an EMBL/GenBank/DDBJ whole genome shotgun (WGS) entry which is preliminary data.</text>
</comment>